<reference evidence="3" key="1">
    <citation type="submission" date="2020-01" db="EMBL/GenBank/DDBJ databases">
        <authorList>
            <person name="Rat A."/>
        </authorList>
    </citation>
    <scope>NUCLEOTIDE SEQUENCE</scope>
    <source>
        <strain evidence="3">LMG 31231</strain>
    </source>
</reference>
<keyword evidence="4" id="KW-1185">Reference proteome</keyword>
<dbReference type="InterPro" id="IPR036844">
    <property type="entry name" value="Hint_dom_sf"/>
</dbReference>
<gene>
    <name evidence="3" type="ORF">GXW76_18130</name>
</gene>
<feature type="compositionally biased region" description="Pro residues" evidence="1">
    <location>
        <begin position="167"/>
        <end position="176"/>
    </location>
</feature>
<reference evidence="3" key="2">
    <citation type="journal article" date="2021" name="Syst. Appl. Microbiol.">
        <title>Roseomonas hellenica sp. nov., isolated from roots of wild-growing Alkanna tinctoria.</title>
        <authorList>
            <person name="Rat A."/>
            <person name="Naranjo H.D."/>
            <person name="Lebbe L."/>
            <person name="Cnockaert M."/>
            <person name="Krigas N."/>
            <person name="Grigoriadou K."/>
            <person name="Maloupa E."/>
            <person name="Willems A."/>
        </authorList>
    </citation>
    <scope>NUCLEOTIDE SEQUENCE</scope>
    <source>
        <strain evidence="3">LMG 31231</strain>
    </source>
</reference>
<sequence>MTDALPPHGLPLGTAILTPAGPVQVEDLAPGMLVLAVSGAGAPFQPVAAVRRRRVPGPAIRIRAGTLAEGAPQEDLLLPAAHGLLLDGALVAAEEVVDGYGILREEMLALEVVDIVLDGHDAVLAAGAAVETAPPGPDVPSCAPRRPANGPLKAMLAWRAETLGWAPPSPDAPAPAPAQASLRQRLTASALGPPGPPAPPLRPPR</sequence>
<proteinExistence type="predicted"/>
<protein>
    <recommendedName>
        <fullName evidence="2">Hedgehog/Intein (Hint) domain-containing protein</fullName>
    </recommendedName>
</protein>
<dbReference type="InterPro" id="IPR028992">
    <property type="entry name" value="Hedgehog/Intein_dom"/>
</dbReference>
<organism evidence="3 4">
    <name type="scientific">Neoroseomonas soli</name>
    <dbReference type="NCBI Taxonomy" id="1081025"/>
    <lineage>
        <taxon>Bacteria</taxon>
        <taxon>Pseudomonadati</taxon>
        <taxon>Pseudomonadota</taxon>
        <taxon>Alphaproteobacteria</taxon>
        <taxon>Acetobacterales</taxon>
        <taxon>Acetobacteraceae</taxon>
        <taxon>Neoroseomonas</taxon>
    </lineage>
</organism>
<dbReference type="Pfam" id="PF13403">
    <property type="entry name" value="Hint_2"/>
    <property type="match status" value="1"/>
</dbReference>
<name>A0A9X9X121_9PROT</name>
<evidence type="ECO:0000313" key="4">
    <source>
        <dbReference type="Proteomes" id="UP001138751"/>
    </source>
</evidence>
<dbReference type="Proteomes" id="UP001138751">
    <property type="component" value="Unassembled WGS sequence"/>
</dbReference>
<feature type="domain" description="Hedgehog/Intein (Hint)" evidence="2">
    <location>
        <begin position="13"/>
        <end position="136"/>
    </location>
</feature>
<accession>A0A9X9X121</accession>
<comment type="caution">
    <text evidence="3">The sequence shown here is derived from an EMBL/GenBank/DDBJ whole genome shotgun (WGS) entry which is preliminary data.</text>
</comment>
<dbReference type="SUPFAM" id="SSF51294">
    <property type="entry name" value="Hedgehog/intein (Hint) domain"/>
    <property type="match status" value="1"/>
</dbReference>
<evidence type="ECO:0000259" key="2">
    <source>
        <dbReference type="Pfam" id="PF13403"/>
    </source>
</evidence>
<evidence type="ECO:0000313" key="3">
    <source>
        <dbReference type="EMBL" id="MBR0673100.1"/>
    </source>
</evidence>
<evidence type="ECO:0000256" key="1">
    <source>
        <dbReference type="SAM" id="MobiDB-lite"/>
    </source>
</evidence>
<feature type="region of interest" description="Disordered" evidence="1">
    <location>
        <begin position="164"/>
        <end position="205"/>
    </location>
</feature>
<dbReference type="EMBL" id="JAAEDM010000059">
    <property type="protein sequence ID" value="MBR0673100.1"/>
    <property type="molecule type" value="Genomic_DNA"/>
</dbReference>
<dbReference type="AlphaFoldDB" id="A0A9X9X121"/>
<feature type="compositionally biased region" description="Pro residues" evidence="1">
    <location>
        <begin position="193"/>
        <end position="205"/>
    </location>
</feature>
<dbReference type="RefSeq" id="WP_211863514.1">
    <property type="nucleotide sequence ID" value="NZ_JAAEDM010000059.1"/>
</dbReference>